<name>A0ABP8VVG1_9PSEU</name>
<organism evidence="2 3">
    <name type="scientific">Pseudonocardia yuanmonensis</name>
    <dbReference type="NCBI Taxonomy" id="1095914"/>
    <lineage>
        <taxon>Bacteria</taxon>
        <taxon>Bacillati</taxon>
        <taxon>Actinomycetota</taxon>
        <taxon>Actinomycetes</taxon>
        <taxon>Pseudonocardiales</taxon>
        <taxon>Pseudonocardiaceae</taxon>
        <taxon>Pseudonocardia</taxon>
    </lineage>
</organism>
<comment type="caution">
    <text evidence="2">The sequence shown here is derived from an EMBL/GenBank/DDBJ whole genome shotgun (WGS) entry which is preliminary data.</text>
</comment>
<dbReference type="RefSeq" id="WP_345377538.1">
    <property type="nucleotide sequence ID" value="NZ_BAABIC010000001.1"/>
</dbReference>
<gene>
    <name evidence="2" type="ORF">GCM10023215_00330</name>
</gene>
<dbReference type="InterPro" id="IPR003692">
    <property type="entry name" value="Hydantoinase_B"/>
</dbReference>
<sequence>MPFPDMNGGGSGAGAQAVADGMDVSGVLAQPQNSIPDIEVNELAYPVLYLWRRLNPDSGGPGRTRGGTGIDLAFVPWYTTGGQEAVMAACWQVPPTGVFGGYPGSSSGAALVSGARADAALDAGVIPGSLDELAAPARQLEGKQFGLPVAPGDVVHLHVGGGGGYGDPLERDPARVADDVAAGAVTVAAARTSYGVVLDPTGRPDPTATETERARQRAERRAWSREGELAVRRSPVAARLAERGQWCHHRDGIDLVECADPATGTLVRADVVVTPHHIETTGGRT</sequence>
<evidence type="ECO:0000259" key="1">
    <source>
        <dbReference type="Pfam" id="PF02538"/>
    </source>
</evidence>
<protein>
    <recommendedName>
        <fullName evidence="1">Hydantoinase B/oxoprolinase domain-containing protein</fullName>
    </recommendedName>
</protein>
<dbReference type="EMBL" id="BAABIC010000001">
    <property type="protein sequence ID" value="GAA4672932.1"/>
    <property type="molecule type" value="Genomic_DNA"/>
</dbReference>
<dbReference type="Pfam" id="PF02538">
    <property type="entry name" value="Hydantoinase_B"/>
    <property type="match status" value="1"/>
</dbReference>
<feature type="domain" description="Hydantoinase B/oxoprolinase" evidence="1">
    <location>
        <begin position="10"/>
        <end position="168"/>
    </location>
</feature>
<evidence type="ECO:0000313" key="2">
    <source>
        <dbReference type="EMBL" id="GAA4672932.1"/>
    </source>
</evidence>
<reference evidence="3" key="1">
    <citation type="journal article" date="2019" name="Int. J. Syst. Evol. Microbiol.">
        <title>The Global Catalogue of Microorganisms (GCM) 10K type strain sequencing project: providing services to taxonomists for standard genome sequencing and annotation.</title>
        <authorList>
            <consortium name="The Broad Institute Genomics Platform"/>
            <consortium name="The Broad Institute Genome Sequencing Center for Infectious Disease"/>
            <person name="Wu L."/>
            <person name="Ma J."/>
        </authorList>
    </citation>
    <scope>NUCLEOTIDE SEQUENCE [LARGE SCALE GENOMIC DNA]</scope>
    <source>
        <strain evidence="3">JCM 18055</strain>
    </source>
</reference>
<dbReference type="Proteomes" id="UP001500325">
    <property type="component" value="Unassembled WGS sequence"/>
</dbReference>
<keyword evidence="3" id="KW-1185">Reference proteome</keyword>
<accession>A0ABP8VVG1</accession>
<evidence type="ECO:0000313" key="3">
    <source>
        <dbReference type="Proteomes" id="UP001500325"/>
    </source>
</evidence>
<proteinExistence type="predicted"/>